<protein>
    <submittedName>
        <fullName evidence="1">Vir protein, putative</fullName>
    </submittedName>
</protein>
<reference evidence="1 2" key="1">
    <citation type="submission" date="2016-07" db="EMBL/GenBank/DDBJ databases">
        <authorList>
            <consortium name="Pathogen Informatics"/>
        </authorList>
    </citation>
    <scope>NUCLEOTIDE SEQUENCE [LARGE SCALE GENOMIC DNA]</scope>
</reference>
<evidence type="ECO:0000313" key="1">
    <source>
        <dbReference type="EMBL" id="SCA60242.1"/>
    </source>
</evidence>
<evidence type="ECO:0000313" key="2">
    <source>
        <dbReference type="Proteomes" id="UP000196402"/>
    </source>
</evidence>
<dbReference type="AlphaFoldDB" id="A0A1G4E4T1"/>
<dbReference type="Proteomes" id="UP000196402">
    <property type="component" value="Unassembled WGS sequence"/>
</dbReference>
<organism evidence="1 2">
    <name type="scientific">Plasmodium vivax</name>
    <name type="common">malaria parasite P. vivax</name>
    <dbReference type="NCBI Taxonomy" id="5855"/>
    <lineage>
        <taxon>Eukaryota</taxon>
        <taxon>Sar</taxon>
        <taxon>Alveolata</taxon>
        <taxon>Apicomplexa</taxon>
        <taxon>Aconoidasida</taxon>
        <taxon>Haemosporida</taxon>
        <taxon>Plasmodiidae</taxon>
        <taxon>Plasmodium</taxon>
        <taxon>Plasmodium (Plasmodium)</taxon>
    </lineage>
</organism>
<name>A0A1G4E4T1_PLAVI</name>
<proteinExistence type="predicted"/>
<gene>
    <name evidence="1" type="ORF">PVT01_000080800</name>
</gene>
<accession>A0A1G4E4T1</accession>
<dbReference type="EMBL" id="FLYH01000268">
    <property type="protein sequence ID" value="SCA60242.1"/>
    <property type="molecule type" value="Genomic_DNA"/>
</dbReference>
<dbReference type="Pfam" id="PF05795">
    <property type="entry name" value="Plasmodium_Vir"/>
    <property type="match status" value="1"/>
</dbReference>
<dbReference type="InterPro" id="IPR008780">
    <property type="entry name" value="Plasmodium_Vir"/>
</dbReference>
<sequence>MGPETCCNYINYWLNKTVRDSEYNVNKQNFNIFDKFMQDDPKIKEGPTTCKSKLSYMDNETFEKMKKLYDLYDYFTELKKRDDLSSLCHNISDIAKMYENVLQECKEKDNLWYKLTNLRHNQVRQKKYQHNVETMKKHIPELLFQFLHHKHMVQTLEKRISQAPFQSLYHTHKDWKNKHKHWKNKYKYWKNK</sequence>